<evidence type="ECO:0000256" key="1">
    <source>
        <dbReference type="SAM" id="Phobius"/>
    </source>
</evidence>
<feature type="transmembrane region" description="Helical" evidence="1">
    <location>
        <begin position="85"/>
        <end position="107"/>
    </location>
</feature>
<dbReference type="EMBL" id="CP000804">
    <property type="protein sequence ID" value="ABU56561.1"/>
    <property type="molecule type" value="Genomic_DNA"/>
</dbReference>
<dbReference type="AlphaFoldDB" id="A7NGH4"/>
<accession>A7NGH4</accession>
<protein>
    <submittedName>
        <fullName evidence="2">Uncharacterized protein</fullName>
    </submittedName>
</protein>
<feature type="transmembrane region" description="Helical" evidence="1">
    <location>
        <begin position="7"/>
        <end position="25"/>
    </location>
</feature>
<dbReference type="OrthoDB" id="4931641at2"/>
<name>A7NGH4_ROSCS</name>
<keyword evidence="3" id="KW-1185">Reference proteome</keyword>
<keyword evidence="1" id="KW-1133">Transmembrane helix</keyword>
<dbReference type="HOGENOM" id="CLU_103641_0_0_0"/>
<sequence>MEPRVSRNAMIIGMLLVFFGVLSLLQNVGVLSFLSALMWAVAFGAGGAVFLYVFLKSDAGWWASIPAGALLGIAMTIGAEELLPWLPDGFTGAIFLGMLSLGFLSIVLMNHTRWWALIPGGALLSVAATAAFSEVLPDQAVGGVLFLGLAATFAILALLQTTPGMRWMFVPAAVLGTMGLLLMTSAHLAGFLWPLVLISIGIALLFGSRQREIYR</sequence>
<feature type="transmembrane region" description="Helical" evidence="1">
    <location>
        <begin position="114"/>
        <end position="133"/>
    </location>
</feature>
<organism evidence="2 3">
    <name type="scientific">Roseiflexus castenholzii (strain DSM 13941 / HLO8)</name>
    <dbReference type="NCBI Taxonomy" id="383372"/>
    <lineage>
        <taxon>Bacteria</taxon>
        <taxon>Bacillati</taxon>
        <taxon>Chloroflexota</taxon>
        <taxon>Chloroflexia</taxon>
        <taxon>Chloroflexales</taxon>
        <taxon>Roseiflexineae</taxon>
        <taxon>Roseiflexaceae</taxon>
        <taxon>Roseiflexus</taxon>
    </lineage>
</organism>
<feature type="transmembrane region" description="Helical" evidence="1">
    <location>
        <begin position="191"/>
        <end position="208"/>
    </location>
</feature>
<dbReference type="RefSeq" id="WP_011997964.1">
    <property type="nucleotide sequence ID" value="NC_009767.1"/>
</dbReference>
<dbReference type="KEGG" id="rca:Rcas_0430"/>
<feature type="transmembrane region" description="Helical" evidence="1">
    <location>
        <begin position="61"/>
        <end position="79"/>
    </location>
</feature>
<gene>
    <name evidence="2" type="ordered locus">Rcas_0430</name>
</gene>
<reference evidence="2 3" key="1">
    <citation type="submission" date="2007-08" db="EMBL/GenBank/DDBJ databases">
        <title>Complete sequence of Roseiflexus castenholzii DSM 13941.</title>
        <authorList>
            <consortium name="US DOE Joint Genome Institute"/>
            <person name="Copeland A."/>
            <person name="Lucas S."/>
            <person name="Lapidus A."/>
            <person name="Barry K."/>
            <person name="Glavina del Rio T."/>
            <person name="Dalin E."/>
            <person name="Tice H."/>
            <person name="Pitluck S."/>
            <person name="Thompson L.S."/>
            <person name="Brettin T."/>
            <person name="Bruce D."/>
            <person name="Detter J.C."/>
            <person name="Han C."/>
            <person name="Tapia R."/>
            <person name="Schmutz J."/>
            <person name="Larimer F."/>
            <person name="Land M."/>
            <person name="Hauser L."/>
            <person name="Kyrpides N."/>
            <person name="Mikhailova N."/>
            <person name="Bryant D.A."/>
            <person name="Hanada S."/>
            <person name="Tsukatani Y."/>
            <person name="Richardson P."/>
        </authorList>
    </citation>
    <scope>NUCLEOTIDE SEQUENCE [LARGE SCALE GENOMIC DNA]</scope>
    <source>
        <strain evidence="3">DSM 13941 / HLO8</strain>
    </source>
</reference>
<evidence type="ECO:0000313" key="2">
    <source>
        <dbReference type="EMBL" id="ABU56561.1"/>
    </source>
</evidence>
<keyword evidence="1" id="KW-0812">Transmembrane</keyword>
<dbReference type="Proteomes" id="UP000000263">
    <property type="component" value="Chromosome"/>
</dbReference>
<feature type="transmembrane region" description="Helical" evidence="1">
    <location>
        <begin position="31"/>
        <end position="54"/>
    </location>
</feature>
<feature type="transmembrane region" description="Helical" evidence="1">
    <location>
        <begin position="139"/>
        <end position="159"/>
    </location>
</feature>
<feature type="transmembrane region" description="Helical" evidence="1">
    <location>
        <begin position="166"/>
        <end position="185"/>
    </location>
</feature>
<dbReference type="eggNOG" id="ENOG50330TJ">
    <property type="taxonomic scope" value="Bacteria"/>
</dbReference>
<keyword evidence="1" id="KW-0472">Membrane</keyword>
<proteinExistence type="predicted"/>
<evidence type="ECO:0000313" key="3">
    <source>
        <dbReference type="Proteomes" id="UP000000263"/>
    </source>
</evidence>